<accession>A0A4P5NL17</accession>
<dbReference type="InterPro" id="IPR002563">
    <property type="entry name" value="Flavin_Rdtase-like_dom"/>
</dbReference>
<accession>A0A4P5P4F1</accession>
<evidence type="ECO:0000313" key="3">
    <source>
        <dbReference type="EMBL" id="GCE82053.1"/>
    </source>
</evidence>
<keyword evidence="4" id="KW-1185">Reference proteome</keyword>
<dbReference type="InterPro" id="IPR012349">
    <property type="entry name" value="Split_barrel_FMN-bd"/>
</dbReference>
<dbReference type="InterPro" id="IPR050268">
    <property type="entry name" value="NADH-dep_flavin_reductase"/>
</dbReference>
<dbReference type="Proteomes" id="UP000315095">
    <property type="component" value="Unassembled WGS sequence"/>
</dbReference>
<organism evidence="3 4">
    <name type="scientific">Komagataeibacter diospyri</name>
    <dbReference type="NCBI Taxonomy" id="1932662"/>
    <lineage>
        <taxon>Bacteria</taxon>
        <taxon>Pseudomonadati</taxon>
        <taxon>Pseudomonadota</taxon>
        <taxon>Alphaproteobacteria</taxon>
        <taxon>Acetobacterales</taxon>
        <taxon>Acetobacteraceae</taxon>
        <taxon>Komagataeibacter</taxon>
    </lineage>
</organism>
<protein>
    <submittedName>
        <fullName evidence="3">Flavin mononucleotide (FMN) reductase</fullName>
    </submittedName>
</protein>
<sequence>MTNVIAPFGYTPPDEATVSVDTFRNGMAALSSAVTIVTTDGPHGPHGFTASAVCSVSDTPPTLLACINRTTSAHPYILEHGVLAINVLHEGQHGLSNIFSSRSRSMAERFAAGRWHTGLTGAPVLDDALVSFDCRIREIRDVGTHTVVIAHVVDVTMGNDDIRSGLVWFNRQYSRAIPKEE</sequence>
<evidence type="ECO:0000256" key="1">
    <source>
        <dbReference type="ARBA" id="ARBA00023002"/>
    </source>
</evidence>
<proteinExistence type="predicted"/>
<dbReference type="SUPFAM" id="SSF50475">
    <property type="entry name" value="FMN-binding split barrel"/>
    <property type="match status" value="1"/>
</dbReference>
<dbReference type="AlphaFoldDB" id="A0A4P5NL17"/>
<dbReference type="PANTHER" id="PTHR30466">
    <property type="entry name" value="FLAVIN REDUCTASE"/>
    <property type="match status" value="1"/>
</dbReference>
<dbReference type="Pfam" id="PF01613">
    <property type="entry name" value="Flavin_Reduct"/>
    <property type="match status" value="1"/>
</dbReference>
<dbReference type="EMBL" id="BDLU01000008">
    <property type="protein sequence ID" value="GCE82053.1"/>
    <property type="molecule type" value="Genomic_DNA"/>
</dbReference>
<dbReference type="GO" id="GO:0042602">
    <property type="term" value="F:riboflavin reductase (NADPH) activity"/>
    <property type="evidence" value="ECO:0007669"/>
    <property type="project" value="TreeGrafter"/>
</dbReference>
<dbReference type="GO" id="GO:0006208">
    <property type="term" value="P:pyrimidine nucleobase catabolic process"/>
    <property type="evidence" value="ECO:0007669"/>
    <property type="project" value="TreeGrafter"/>
</dbReference>
<gene>
    <name evidence="3" type="ORF">MSKU9_0194</name>
</gene>
<dbReference type="GO" id="GO:0010181">
    <property type="term" value="F:FMN binding"/>
    <property type="evidence" value="ECO:0007669"/>
    <property type="project" value="InterPro"/>
</dbReference>
<dbReference type="RefSeq" id="WP_141259496.1">
    <property type="nucleotide sequence ID" value="NZ_BDLU01000008.1"/>
</dbReference>
<name>A0A4P5NL17_9PROT</name>
<evidence type="ECO:0000259" key="2">
    <source>
        <dbReference type="SMART" id="SM00903"/>
    </source>
</evidence>
<dbReference type="SMART" id="SM00903">
    <property type="entry name" value="Flavin_Reduct"/>
    <property type="match status" value="1"/>
</dbReference>
<dbReference type="PANTHER" id="PTHR30466:SF1">
    <property type="entry name" value="FMN REDUCTASE (NADH) RUTF"/>
    <property type="match status" value="1"/>
</dbReference>
<evidence type="ECO:0000313" key="4">
    <source>
        <dbReference type="Proteomes" id="UP000315095"/>
    </source>
</evidence>
<dbReference type="Gene3D" id="2.30.110.10">
    <property type="entry name" value="Electron Transport, Fmn-binding Protein, Chain A"/>
    <property type="match status" value="1"/>
</dbReference>
<keyword evidence="1" id="KW-0560">Oxidoreductase</keyword>
<comment type="caution">
    <text evidence="3">The sequence shown here is derived from an EMBL/GenBank/DDBJ whole genome shotgun (WGS) entry which is preliminary data.</text>
</comment>
<dbReference type="OrthoDB" id="9789254at2"/>
<feature type="domain" description="Flavin reductase like" evidence="2">
    <location>
        <begin position="27"/>
        <end position="175"/>
    </location>
</feature>
<reference evidence="4" key="1">
    <citation type="submission" date="2017-01" db="EMBL/GenBank/DDBJ databases">
        <title>Komagataeibacter sp. MSKU9 whole genome sequencing project.</title>
        <authorList>
            <person name="Matsutani M."/>
            <person name="Naloka K."/>
            <person name="Theeragool G."/>
            <person name="Yakushi T."/>
            <person name="Matsushita K."/>
        </authorList>
    </citation>
    <scope>NUCLEOTIDE SEQUENCE [LARGE SCALE GENOMIC DNA]</scope>
    <source>
        <strain evidence="4">MSKU9</strain>
    </source>
</reference>